<evidence type="ECO:0000256" key="1">
    <source>
        <dbReference type="ARBA" id="ARBA00004651"/>
    </source>
</evidence>
<sequence length="257" mass="27396">MEWILLFVAGVLGGVLNSVAGGGSFITFPSLLFVGVPPIIANATNTFAACAGYLSGAYGFRKDIAQHPDVIAYTVVWSLIGGVIGAYLLLNISETLFLEAIPWLLLFATLLFIFGPKVSGMVTKVAQRASISSRWGSLVLVLSLVFVSAYGGFFNAGLGVIVLSYLVLAGYKDINQMNGLKLLVSSSVSLVAIAVFVLEGAIDWNRGVVVMAGTLLGGYVAANVSRNIKQQHVRAFIAFSSISMTIYFFVDVYFLAR</sequence>
<dbReference type="Pfam" id="PF01925">
    <property type="entry name" value="TauE"/>
    <property type="match status" value="1"/>
</dbReference>
<dbReference type="PANTHER" id="PTHR30269:SF0">
    <property type="entry name" value="MEMBRANE TRANSPORTER PROTEIN YFCA-RELATED"/>
    <property type="match status" value="1"/>
</dbReference>
<dbReference type="InterPro" id="IPR002781">
    <property type="entry name" value="TM_pro_TauE-like"/>
</dbReference>
<evidence type="ECO:0000256" key="3">
    <source>
        <dbReference type="ARBA" id="ARBA00022448"/>
    </source>
</evidence>
<keyword evidence="6 8" id="KW-1133">Transmembrane helix</keyword>
<keyword evidence="3" id="KW-0813">Transport</keyword>
<evidence type="ECO:0000256" key="8">
    <source>
        <dbReference type="RuleBase" id="RU363041"/>
    </source>
</evidence>
<name>A0ABY5LLE3_9VIBR</name>
<dbReference type="EMBL" id="CP102097">
    <property type="protein sequence ID" value="UUM32909.1"/>
    <property type="molecule type" value="Genomic_DNA"/>
</dbReference>
<dbReference type="InterPro" id="IPR052017">
    <property type="entry name" value="TSUP"/>
</dbReference>
<keyword evidence="7 8" id="KW-0472">Membrane</keyword>
<feature type="transmembrane region" description="Helical" evidence="8">
    <location>
        <begin position="135"/>
        <end position="168"/>
    </location>
</feature>
<feature type="transmembrane region" description="Helical" evidence="8">
    <location>
        <begin position="180"/>
        <end position="198"/>
    </location>
</feature>
<organism evidence="9 10">
    <name type="scientific">Vibrio japonicus</name>
    <dbReference type="NCBI Taxonomy" id="1824638"/>
    <lineage>
        <taxon>Bacteria</taxon>
        <taxon>Pseudomonadati</taxon>
        <taxon>Pseudomonadota</taxon>
        <taxon>Gammaproteobacteria</taxon>
        <taxon>Vibrionales</taxon>
        <taxon>Vibrionaceae</taxon>
        <taxon>Vibrio</taxon>
    </lineage>
</organism>
<dbReference type="PANTHER" id="PTHR30269">
    <property type="entry name" value="TRANSMEMBRANE PROTEIN YFCA"/>
    <property type="match status" value="1"/>
</dbReference>
<feature type="transmembrane region" description="Helical" evidence="8">
    <location>
        <begin position="204"/>
        <end position="224"/>
    </location>
</feature>
<evidence type="ECO:0000256" key="2">
    <source>
        <dbReference type="ARBA" id="ARBA00009142"/>
    </source>
</evidence>
<dbReference type="RefSeq" id="WP_257086610.1">
    <property type="nucleotide sequence ID" value="NZ_CP102097.1"/>
</dbReference>
<evidence type="ECO:0000313" key="9">
    <source>
        <dbReference type="EMBL" id="UUM32909.1"/>
    </source>
</evidence>
<proteinExistence type="inferred from homology"/>
<feature type="transmembrane region" description="Helical" evidence="8">
    <location>
        <begin position="236"/>
        <end position="256"/>
    </location>
</feature>
<evidence type="ECO:0000256" key="7">
    <source>
        <dbReference type="ARBA" id="ARBA00023136"/>
    </source>
</evidence>
<keyword evidence="5 8" id="KW-0812">Transmembrane</keyword>
<keyword evidence="4 8" id="KW-1003">Cell membrane</keyword>
<reference evidence="9" key="1">
    <citation type="submission" date="2022-07" db="EMBL/GenBank/DDBJ databases">
        <title>Complete genome of Vibrio japonicus strain JCM 31412T and phylogenomic assessment of the Nereis clade of the genus Vibrio.</title>
        <authorList>
            <person name="Shlafstein M.D."/>
            <person name="Emsley S.A."/>
            <person name="Ushijima B."/>
            <person name="Videau P."/>
            <person name="Saw J.H."/>
        </authorList>
    </citation>
    <scope>NUCLEOTIDE SEQUENCE</scope>
    <source>
        <strain evidence="9">JCM 31412</strain>
    </source>
</reference>
<dbReference type="Proteomes" id="UP001058602">
    <property type="component" value="Chromosome 2"/>
</dbReference>
<evidence type="ECO:0000256" key="4">
    <source>
        <dbReference type="ARBA" id="ARBA00022475"/>
    </source>
</evidence>
<evidence type="ECO:0000313" key="10">
    <source>
        <dbReference type="Proteomes" id="UP001058602"/>
    </source>
</evidence>
<comment type="similarity">
    <text evidence="2 8">Belongs to the 4-toluene sulfonate uptake permease (TSUP) (TC 2.A.102) family.</text>
</comment>
<protein>
    <recommendedName>
        <fullName evidence="8">Probable membrane transporter protein</fullName>
    </recommendedName>
</protein>
<evidence type="ECO:0000256" key="6">
    <source>
        <dbReference type="ARBA" id="ARBA00022989"/>
    </source>
</evidence>
<feature type="transmembrane region" description="Helical" evidence="8">
    <location>
        <begin position="70"/>
        <end position="89"/>
    </location>
</feature>
<accession>A0ABY5LLE3</accession>
<gene>
    <name evidence="9" type="ORF">NP165_15245</name>
</gene>
<feature type="transmembrane region" description="Helical" evidence="8">
    <location>
        <begin position="96"/>
        <end position="115"/>
    </location>
</feature>
<keyword evidence="10" id="KW-1185">Reference proteome</keyword>
<comment type="subcellular location">
    <subcellularLocation>
        <location evidence="1 8">Cell membrane</location>
        <topology evidence="1 8">Multi-pass membrane protein</topology>
    </subcellularLocation>
</comment>
<evidence type="ECO:0000256" key="5">
    <source>
        <dbReference type="ARBA" id="ARBA00022692"/>
    </source>
</evidence>